<proteinExistence type="predicted"/>
<name>A0ABT6EEZ8_9ENTR</name>
<dbReference type="RefSeq" id="WP_267986034.1">
    <property type="nucleotide sequence ID" value="NZ_JAPQEX020000001.1"/>
</dbReference>
<accession>A0ABT6EEZ8</accession>
<sequence length="99" mass="10680">MNPTDFIRRHITASLVAEGFSESVAGGGLSTASLIIGEVHRQAGKGQFLRIVSSAHASGLWGRQLLQNGRQQRKSREEVVALNPACSDFCFAHQIYLAG</sequence>
<keyword evidence="2" id="KW-1185">Reference proteome</keyword>
<organism evidence="1 2">
    <name type="scientific">Klebsiella huaxiensis</name>
    <dbReference type="NCBI Taxonomy" id="2153354"/>
    <lineage>
        <taxon>Bacteria</taxon>
        <taxon>Pseudomonadati</taxon>
        <taxon>Pseudomonadota</taxon>
        <taxon>Gammaproteobacteria</taxon>
        <taxon>Enterobacterales</taxon>
        <taxon>Enterobacteriaceae</taxon>
        <taxon>Klebsiella/Raoultella group</taxon>
        <taxon>Klebsiella</taxon>
    </lineage>
</organism>
<evidence type="ECO:0000313" key="2">
    <source>
        <dbReference type="Proteomes" id="UP001075001"/>
    </source>
</evidence>
<evidence type="ECO:0000313" key="1">
    <source>
        <dbReference type="EMBL" id="MDG1642963.1"/>
    </source>
</evidence>
<gene>
    <name evidence="1" type="ORF">OXR69_013960</name>
</gene>
<dbReference type="EMBL" id="JAPQEX020000001">
    <property type="protein sequence ID" value="MDG1642963.1"/>
    <property type="molecule type" value="Genomic_DNA"/>
</dbReference>
<dbReference type="Proteomes" id="UP001075001">
    <property type="component" value="Unassembled WGS sequence"/>
</dbReference>
<reference evidence="1" key="1">
    <citation type="submission" date="2023-03" db="EMBL/GenBank/DDBJ databases">
        <title>identification of new KPC variant in Klebsiella huaxiensis from the Hospital Sewage Samples in China.</title>
        <authorList>
            <person name="Wu Y."/>
        </authorList>
    </citation>
    <scope>NUCLEOTIDE SEQUENCE</scope>
    <source>
        <strain evidence="1">ZR-9</strain>
    </source>
</reference>
<comment type="caution">
    <text evidence="1">The sequence shown here is derived from an EMBL/GenBank/DDBJ whole genome shotgun (WGS) entry which is preliminary data.</text>
</comment>
<protein>
    <submittedName>
        <fullName evidence="1">Uncharacterized protein</fullName>
    </submittedName>
</protein>